<evidence type="ECO:0000256" key="5">
    <source>
        <dbReference type="ARBA" id="ARBA00023136"/>
    </source>
</evidence>
<dbReference type="PANTHER" id="PTHR30482">
    <property type="entry name" value="HIGH-AFFINITY BRANCHED-CHAIN AMINO ACID TRANSPORT SYSTEM PERMEASE"/>
    <property type="match status" value="1"/>
</dbReference>
<keyword evidence="5 6" id="KW-0472">Membrane</keyword>
<comment type="subcellular location">
    <subcellularLocation>
        <location evidence="1">Cell membrane</location>
        <topology evidence="1">Multi-pass membrane protein</topology>
    </subcellularLocation>
</comment>
<evidence type="ECO:0000256" key="3">
    <source>
        <dbReference type="ARBA" id="ARBA00022692"/>
    </source>
</evidence>
<keyword evidence="8" id="KW-1185">Reference proteome</keyword>
<evidence type="ECO:0000256" key="2">
    <source>
        <dbReference type="ARBA" id="ARBA00022475"/>
    </source>
</evidence>
<dbReference type="Pfam" id="PF02653">
    <property type="entry name" value="BPD_transp_2"/>
    <property type="match status" value="1"/>
</dbReference>
<name>A0A1H7EII9_9BURK</name>
<organism evidence="7 8">
    <name type="scientific">Paraburkholderia diazotrophica</name>
    <dbReference type="NCBI Taxonomy" id="667676"/>
    <lineage>
        <taxon>Bacteria</taxon>
        <taxon>Pseudomonadati</taxon>
        <taxon>Pseudomonadota</taxon>
        <taxon>Betaproteobacteria</taxon>
        <taxon>Burkholderiales</taxon>
        <taxon>Burkholderiaceae</taxon>
        <taxon>Paraburkholderia</taxon>
    </lineage>
</organism>
<keyword evidence="3 6" id="KW-0812">Transmembrane</keyword>
<feature type="transmembrane region" description="Helical" evidence="6">
    <location>
        <begin position="283"/>
        <end position="305"/>
    </location>
</feature>
<feature type="transmembrane region" description="Helical" evidence="6">
    <location>
        <begin position="207"/>
        <end position="227"/>
    </location>
</feature>
<gene>
    <name evidence="7" type="ORF">SAMN05192539_107411</name>
</gene>
<keyword evidence="2" id="KW-1003">Cell membrane</keyword>
<dbReference type="STRING" id="667676.SAMN05192539_107411"/>
<dbReference type="Proteomes" id="UP000198866">
    <property type="component" value="Unassembled WGS sequence"/>
</dbReference>
<protein>
    <submittedName>
        <fullName evidence="7">Amino acid/amide ABC transporter membrane protein 2, HAAT family</fullName>
    </submittedName>
</protein>
<feature type="transmembrane region" description="Helical" evidence="6">
    <location>
        <begin position="258"/>
        <end position="277"/>
    </location>
</feature>
<evidence type="ECO:0000256" key="6">
    <source>
        <dbReference type="SAM" id="Phobius"/>
    </source>
</evidence>
<dbReference type="EMBL" id="FNYE01000074">
    <property type="protein sequence ID" value="SEK13691.1"/>
    <property type="molecule type" value="Genomic_DNA"/>
</dbReference>
<feature type="transmembrane region" description="Helical" evidence="6">
    <location>
        <begin position="116"/>
        <end position="138"/>
    </location>
</feature>
<dbReference type="InterPro" id="IPR043428">
    <property type="entry name" value="LivM-like"/>
</dbReference>
<feature type="transmembrane region" description="Helical" evidence="6">
    <location>
        <begin position="158"/>
        <end position="176"/>
    </location>
</feature>
<evidence type="ECO:0000313" key="8">
    <source>
        <dbReference type="Proteomes" id="UP000198866"/>
    </source>
</evidence>
<accession>A0A1H7EII9</accession>
<evidence type="ECO:0000256" key="1">
    <source>
        <dbReference type="ARBA" id="ARBA00004651"/>
    </source>
</evidence>
<keyword evidence="4 6" id="KW-1133">Transmembrane helix</keyword>
<feature type="transmembrane region" description="Helical" evidence="6">
    <location>
        <begin position="36"/>
        <end position="54"/>
    </location>
</feature>
<dbReference type="GO" id="GO:0015658">
    <property type="term" value="F:branched-chain amino acid transmembrane transporter activity"/>
    <property type="evidence" value="ECO:0007669"/>
    <property type="project" value="InterPro"/>
</dbReference>
<reference evidence="8" key="1">
    <citation type="submission" date="2016-10" db="EMBL/GenBank/DDBJ databases">
        <authorList>
            <person name="Varghese N."/>
            <person name="Submissions S."/>
        </authorList>
    </citation>
    <scope>NUCLEOTIDE SEQUENCE [LARGE SCALE GENOMIC DNA]</scope>
    <source>
        <strain evidence="8">LMG 26031</strain>
    </source>
</reference>
<dbReference type="GO" id="GO:0005886">
    <property type="term" value="C:plasma membrane"/>
    <property type="evidence" value="ECO:0007669"/>
    <property type="project" value="UniProtKB-SubCell"/>
</dbReference>
<dbReference type="AlphaFoldDB" id="A0A1H7EII9"/>
<sequence length="311" mass="32424">MQTIMTAPFRSRAVWAIVLVAIAATLPWWLSGYILGVLTVGFYFGVFAMSWDLLFGFAGEVNFGPTFLIGLGAYTAAILDAKWGAPIAVCVAAGGLVALIGGLLLAVPALRLRGPYFGLVTLVAVLLLQNSIVIFAGVTGGEIGMMVPDVMSVDASHNYWIALAFLIVCAIMLFGLSRSAIGLILQASGQDTIGAQALGFNVTKHKLAAFCISAVFSGVAGAMLVFYQGTASVSTVVDIGIGVQIIIAAVLGGRRTILGAVLGSIFLIVAGEFLRPLGQINTFVVAAVALAVILFFPDGLLGNVLRVRERE</sequence>
<dbReference type="PANTHER" id="PTHR30482:SF20">
    <property type="entry name" value="HIGH-AFFINITY BRANCHED-CHAIN AMINO ACID TRANSPORT SYSTEM PERMEASE PROTEIN LIVM"/>
    <property type="match status" value="1"/>
</dbReference>
<dbReference type="InterPro" id="IPR001851">
    <property type="entry name" value="ABC_transp_permease"/>
</dbReference>
<feature type="transmembrane region" description="Helical" evidence="6">
    <location>
        <begin position="85"/>
        <end position="107"/>
    </location>
</feature>
<evidence type="ECO:0000313" key="7">
    <source>
        <dbReference type="EMBL" id="SEK13691.1"/>
    </source>
</evidence>
<feature type="transmembrane region" description="Helical" evidence="6">
    <location>
        <begin position="12"/>
        <end position="30"/>
    </location>
</feature>
<proteinExistence type="predicted"/>
<feature type="transmembrane region" description="Helical" evidence="6">
    <location>
        <begin position="233"/>
        <end position="251"/>
    </location>
</feature>
<dbReference type="CDD" id="cd06581">
    <property type="entry name" value="TM_PBP1_LivM_like"/>
    <property type="match status" value="1"/>
</dbReference>
<feature type="transmembrane region" description="Helical" evidence="6">
    <location>
        <begin position="61"/>
        <end position="79"/>
    </location>
</feature>
<evidence type="ECO:0000256" key="4">
    <source>
        <dbReference type="ARBA" id="ARBA00022989"/>
    </source>
</evidence>